<gene>
    <name evidence="1" type="ORF">D6C19_02015</name>
</gene>
<evidence type="ECO:0000313" key="1">
    <source>
        <dbReference type="EMBL" id="RXV75243.1"/>
    </source>
</evidence>
<dbReference type="EMBL" id="QZFR01000007">
    <property type="protein sequence ID" value="RXV75243.1"/>
    <property type="molecule type" value="Genomic_DNA"/>
</dbReference>
<dbReference type="RefSeq" id="WP_129303205.1">
    <property type="nucleotide sequence ID" value="NZ_QZFR01000007.1"/>
</dbReference>
<evidence type="ECO:0000313" key="2">
    <source>
        <dbReference type="Proteomes" id="UP000289316"/>
    </source>
</evidence>
<accession>A0A4Q2AXY8</accession>
<protein>
    <submittedName>
        <fullName evidence="1">Uncharacterized protein</fullName>
    </submittedName>
</protein>
<sequence length="91" mass="10271">MSIYYMYDAVTKEFIGEVQAPNQPANSTELPPVRNFNDKTYNLQDPVWNGEKWTGANEKLDLLDLINDLAIQMGQHEARLVALEGGDTEDV</sequence>
<organism evidence="1 2">
    <name type="scientific">Ligilactobacillus murinus</name>
    <dbReference type="NCBI Taxonomy" id="1622"/>
    <lineage>
        <taxon>Bacteria</taxon>
        <taxon>Bacillati</taxon>
        <taxon>Bacillota</taxon>
        <taxon>Bacilli</taxon>
        <taxon>Lactobacillales</taxon>
        <taxon>Lactobacillaceae</taxon>
        <taxon>Ligilactobacillus</taxon>
    </lineage>
</organism>
<dbReference type="Proteomes" id="UP000289316">
    <property type="component" value="Unassembled WGS sequence"/>
</dbReference>
<name>A0A4Q2AXY8_9LACO</name>
<dbReference type="AlphaFoldDB" id="A0A4Q2AXY8"/>
<reference evidence="1 2" key="1">
    <citation type="submission" date="2018-09" db="EMBL/GenBank/DDBJ databases">
        <title>Murine metabolic-syndrome-specific gut microbial biobank.</title>
        <authorList>
            <person name="Liu C."/>
        </authorList>
    </citation>
    <scope>NUCLEOTIDE SEQUENCE [LARGE SCALE GENOMIC DNA]</scope>
    <source>
        <strain evidence="1 2">C-30</strain>
    </source>
</reference>
<proteinExistence type="predicted"/>
<comment type="caution">
    <text evidence="1">The sequence shown here is derived from an EMBL/GenBank/DDBJ whole genome shotgun (WGS) entry which is preliminary data.</text>
</comment>